<evidence type="ECO:0000256" key="1">
    <source>
        <dbReference type="SAM" id="Phobius"/>
    </source>
</evidence>
<comment type="caution">
    <text evidence="2">The sequence shown here is derived from an EMBL/GenBank/DDBJ whole genome shotgun (WGS) entry which is preliminary data.</text>
</comment>
<feature type="transmembrane region" description="Helical" evidence="1">
    <location>
        <begin position="58"/>
        <end position="78"/>
    </location>
</feature>
<dbReference type="Pfam" id="PF08592">
    <property type="entry name" value="Anthrone_oxy"/>
    <property type="match status" value="1"/>
</dbReference>
<keyword evidence="1" id="KW-1133">Transmembrane helix</keyword>
<dbReference type="InterPro" id="IPR013901">
    <property type="entry name" value="Anthrone_oxy"/>
</dbReference>
<name>A0A2S6I6G7_9BACT</name>
<dbReference type="RefSeq" id="WP_104417707.1">
    <property type="nucleotide sequence ID" value="NZ_PTJC01000005.1"/>
</dbReference>
<dbReference type="AlphaFoldDB" id="A0A2S6I6G7"/>
<gene>
    <name evidence="2" type="ORF">CLV84_0022</name>
</gene>
<feature type="transmembrane region" description="Helical" evidence="1">
    <location>
        <begin position="6"/>
        <end position="27"/>
    </location>
</feature>
<feature type="transmembrane region" description="Helical" evidence="1">
    <location>
        <begin position="145"/>
        <end position="163"/>
    </location>
</feature>
<organism evidence="2 3">
    <name type="scientific">Neolewinella xylanilytica</name>
    <dbReference type="NCBI Taxonomy" id="1514080"/>
    <lineage>
        <taxon>Bacteria</taxon>
        <taxon>Pseudomonadati</taxon>
        <taxon>Bacteroidota</taxon>
        <taxon>Saprospiria</taxon>
        <taxon>Saprospirales</taxon>
        <taxon>Lewinellaceae</taxon>
        <taxon>Neolewinella</taxon>
    </lineage>
</organism>
<reference evidence="2 3" key="1">
    <citation type="submission" date="2018-02" db="EMBL/GenBank/DDBJ databases">
        <title>Genomic Encyclopedia of Archaeal and Bacterial Type Strains, Phase II (KMG-II): from individual species to whole genera.</title>
        <authorList>
            <person name="Goeker M."/>
        </authorList>
    </citation>
    <scope>NUCLEOTIDE SEQUENCE [LARGE SCALE GENOMIC DNA]</scope>
    <source>
        <strain evidence="2 3">DSM 29526</strain>
    </source>
</reference>
<accession>A0A2S6I6G7</accession>
<keyword evidence="1" id="KW-0472">Membrane</keyword>
<keyword evidence="1" id="KW-0812">Transmembrane</keyword>
<dbReference type="Proteomes" id="UP000237662">
    <property type="component" value="Unassembled WGS sequence"/>
</dbReference>
<feature type="transmembrane region" description="Helical" evidence="1">
    <location>
        <begin position="84"/>
        <end position="104"/>
    </location>
</feature>
<protein>
    <submittedName>
        <fullName evidence="2">Putative membrane protein</fullName>
    </submittedName>
</protein>
<sequence>METTINTLTCFSSVVLTGLSAGLFYGWEFSVIPGTRQVGDAYYLYVMQSINRAILNPAFFLVFFGSPLALAAATLLQYRGDGSWGWWLAATLLYLIGTFGVTAFGNVPLNEALDALDLADLLPEEEATTRKAYESRWNRLHTVRTAAAVLSFAAAVVGALTTGPHQ</sequence>
<dbReference type="OrthoDB" id="772592at2"/>
<keyword evidence="3" id="KW-1185">Reference proteome</keyword>
<evidence type="ECO:0000313" key="2">
    <source>
        <dbReference type="EMBL" id="PPK87088.1"/>
    </source>
</evidence>
<evidence type="ECO:0000313" key="3">
    <source>
        <dbReference type="Proteomes" id="UP000237662"/>
    </source>
</evidence>
<proteinExistence type="predicted"/>
<dbReference type="EMBL" id="PTJC01000005">
    <property type="protein sequence ID" value="PPK87088.1"/>
    <property type="molecule type" value="Genomic_DNA"/>
</dbReference>